<evidence type="ECO:0008006" key="5">
    <source>
        <dbReference type="Google" id="ProtNLM"/>
    </source>
</evidence>
<comment type="caution">
    <text evidence="3">The sequence shown here is derived from an EMBL/GenBank/DDBJ whole genome shotgun (WGS) entry which is preliminary data.</text>
</comment>
<evidence type="ECO:0000256" key="1">
    <source>
        <dbReference type="SAM" id="MobiDB-lite"/>
    </source>
</evidence>
<name>A0AA38IUJ4_9CUCU</name>
<keyword evidence="4" id="KW-1185">Reference proteome</keyword>
<dbReference type="GO" id="GO:0016010">
    <property type="term" value="C:dystrophin-associated glycoprotein complex"/>
    <property type="evidence" value="ECO:0007669"/>
    <property type="project" value="InterPro"/>
</dbReference>
<feature type="region of interest" description="Disordered" evidence="1">
    <location>
        <begin position="1"/>
        <end position="25"/>
    </location>
</feature>
<evidence type="ECO:0000313" key="3">
    <source>
        <dbReference type="EMBL" id="KAJ3663435.1"/>
    </source>
</evidence>
<dbReference type="InterPro" id="IPR030429">
    <property type="entry name" value="Sarcospan"/>
</dbReference>
<dbReference type="PANTHER" id="PTHR15260:SF1">
    <property type="entry name" value="SARCOSPAN"/>
    <property type="match status" value="1"/>
</dbReference>
<keyword evidence="2" id="KW-0472">Membrane</keyword>
<protein>
    <recommendedName>
        <fullName evidence="5">Sarcospan</fullName>
    </recommendedName>
</protein>
<dbReference type="Proteomes" id="UP001168821">
    <property type="component" value="Unassembled WGS sequence"/>
</dbReference>
<keyword evidence="2" id="KW-0812">Transmembrane</keyword>
<feature type="transmembrane region" description="Helical" evidence="2">
    <location>
        <begin position="113"/>
        <end position="134"/>
    </location>
</feature>
<evidence type="ECO:0000256" key="2">
    <source>
        <dbReference type="SAM" id="Phobius"/>
    </source>
</evidence>
<feature type="transmembrane region" description="Helical" evidence="2">
    <location>
        <begin position="178"/>
        <end position="206"/>
    </location>
</feature>
<feature type="transmembrane region" description="Helical" evidence="2">
    <location>
        <begin position="256"/>
        <end position="280"/>
    </location>
</feature>
<dbReference type="GO" id="GO:0042383">
    <property type="term" value="C:sarcolemma"/>
    <property type="evidence" value="ECO:0007669"/>
    <property type="project" value="TreeGrafter"/>
</dbReference>
<keyword evidence="2" id="KW-1133">Transmembrane helix</keyword>
<feature type="transmembrane region" description="Helical" evidence="2">
    <location>
        <begin position="146"/>
        <end position="166"/>
    </location>
</feature>
<dbReference type="EMBL" id="JALNTZ010000002">
    <property type="protein sequence ID" value="KAJ3663435.1"/>
    <property type="molecule type" value="Genomic_DNA"/>
</dbReference>
<sequence>MSSPQHRPAEPPDGNGVKNGSRPVSFYDNCMENGNNMSDDGLAKEASLDVTPTQAHCLVTTVPQNMVAQNMGTKHTPNRNSLRHSRMIAMNKTGRVPRKYLPAIIRYHKLAKALLGLILLLGLALCFLALWLLLWAPNIRQRDNPHWSGIPVLLSGLVGLILLCCFRKEHPGTNRNYFVYAIKVLSVTLSALGAAASFTAFAFAVIHLVSLYSMTCVTSTTVDKTCICQMGAGNDTVTSTQSYHYIDLSCVEVDSILTILIIFSCATNLIAGVLEVWYVYLHWASRYKYTYSKVRTEDNQPTVLTNLR</sequence>
<evidence type="ECO:0000313" key="4">
    <source>
        <dbReference type="Proteomes" id="UP001168821"/>
    </source>
</evidence>
<accession>A0AA38IUJ4</accession>
<dbReference type="AlphaFoldDB" id="A0AA38IUJ4"/>
<dbReference type="PANTHER" id="PTHR15260">
    <property type="entry name" value="SARCOSPAN"/>
    <property type="match status" value="1"/>
</dbReference>
<proteinExistence type="predicted"/>
<reference evidence="3" key="1">
    <citation type="journal article" date="2023" name="G3 (Bethesda)">
        <title>Whole genome assemblies of Zophobas morio and Tenebrio molitor.</title>
        <authorList>
            <person name="Kaur S."/>
            <person name="Stinson S.A."/>
            <person name="diCenzo G.C."/>
        </authorList>
    </citation>
    <scope>NUCLEOTIDE SEQUENCE</scope>
    <source>
        <strain evidence="3">QUZm001</strain>
    </source>
</reference>
<gene>
    <name evidence="3" type="ORF">Zmor_007697</name>
</gene>
<organism evidence="3 4">
    <name type="scientific">Zophobas morio</name>
    <dbReference type="NCBI Taxonomy" id="2755281"/>
    <lineage>
        <taxon>Eukaryota</taxon>
        <taxon>Metazoa</taxon>
        <taxon>Ecdysozoa</taxon>
        <taxon>Arthropoda</taxon>
        <taxon>Hexapoda</taxon>
        <taxon>Insecta</taxon>
        <taxon>Pterygota</taxon>
        <taxon>Neoptera</taxon>
        <taxon>Endopterygota</taxon>
        <taxon>Coleoptera</taxon>
        <taxon>Polyphaga</taxon>
        <taxon>Cucujiformia</taxon>
        <taxon>Tenebrionidae</taxon>
        <taxon>Zophobas</taxon>
    </lineage>
</organism>